<accession>A0A414NXT1</accession>
<comment type="caution">
    <text evidence="4">The sequence shown here is derived from an EMBL/GenBank/DDBJ whole genome shotgun (WGS) entry which is preliminary data.</text>
</comment>
<evidence type="ECO:0000259" key="3">
    <source>
        <dbReference type="PROSITE" id="PS51459"/>
    </source>
</evidence>
<dbReference type="InterPro" id="IPR003812">
    <property type="entry name" value="Fido"/>
</dbReference>
<feature type="domain" description="Fido" evidence="3">
    <location>
        <begin position="113"/>
        <end position="271"/>
    </location>
</feature>
<dbReference type="Pfam" id="PF02661">
    <property type="entry name" value="Fic"/>
    <property type="match status" value="1"/>
</dbReference>
<dbReference type="Proteomes" id="UP000283442">
    <property type="component" value="Unassembled WGS sequence"/>
</dbReference>
<dbReference type="InterPro" id="IPR036597">
    <property type="entry name" value="Fido-like_dom_sf"/>
</dbReference>
<dbReference type="InterPro" id="IPR036388">
    <property type="entry name" value="WH-like_DNA-bd_sf"/>
</dbReference>
<evidence type="ECO:0000256" key="1">
    <source>
        <dbReference type="PIRSR" id="PIRSR640198-1"/>
    </source>
</evidence>
<organism evidence="4 5">
    <name type="scientific">Mitsuokella multacida</name>
    <dbReference type="NCBI Taxonomy" id="52226"/>
    <lineage>
        <taxon>Bacteria</taxon>
        <taxon>Bacillati</taxon>
        <taxon>Bacillota</taxon>
        <taxon>Negativicutes</taxon>
        <taxon>Selenomonadales</taxon>
        <taxon>Selenomonadaceae</taxon>
        <taxon>Mitsuokella</taxon>
    </lineage>
</organism>
<dbReference type="PANTHER" id="PTHR13504:SF38">
    <property type="entry name" value="FIDO DOMAIN-CONTAINING PROTEIN"/>
    <property type="match status" value="1"/>
</dbReference>
<keyword evidence="2" id="KW-0547">Nucleotide-binding</keyword>
<keyword evidence="2" id="KW-0067">ATP-binding</keyword>
<feature type="binding site" evidence="2">
    <location>
        <begin position="244"/>
        <end position="245"/>
    </location>
    <ligand>
        <name>ATP</name>
        <dbReference type="ChEBI" id="CHEBI:30616"/>
    </ligand>
</feature>
<reference evidence="4 5" key="1">
    <citation type="submission" date="2018-08" db="EMBL/GenBank/DDBJ databases">
        <title>A genome reference for cultivated species of the human gut microbiota.</title>
        <authorList>
            <person name="Zou Y."/>
            <person name="Xue W."/>
            <person name="Luo G."/>
        </authorList>
    </citation>
    <scope>NUCLEOTIDE SEQUENCE [LARGE SCALE GENOMIC DNA]</scope>
    <source>
        <strain evidence="4 5">AM25-21AC</strain>
    </source>
</reference>
<feature type="active site" evidence="1">
    <location>
        <position position="202"/>
    </location>
</feature>
<evidence type="ECO:0000313" key="4">
    <source>
        <dbReference type="EMBL" id="RHF52303.1"/>
    </source>
</evidence>
<dbReference type="AlphaFoldDB" id="A0A414NXT1"/>
<dbReference type="SUPFAM" id="SSF140931">
    <property type="entry name" value="Fic-like"/>
    <property type="match status" value="1"/>
</dbReference>
<gene>
    <name evidence="4" type="ORF">DW674_03770</name>
</gene>
<feature type="binding site" evidence="2">
    <location>
        <begin position="206"/>
        <end position="213"/>
    </location>
    <ligand>
        <name>ATP</name>
        <dbReference type="ChEBI" id="CHEBI:30616"/>
    </ligand>
</feature>
<dbReference type="Gene3D" id="1.10.3290.10">
    <property type="entry name" value="Fido-like domain"/>
    <property type="match status" value="1"/>
</dbReference>
<dbReference type="InterPro" id="IPR040198">
    <property type="entry name" value="Fido_containing"/>
</dbReference>
<sequence length="354" mass="40457">MREIFMRTFNYSQEIQNLLTPEIVQLLTCIHEHKGRQDLFLEANTDELKTLVDVAMIQSTGSSNRIEGIFTSDKRLEALVSQKAEPHNRSEQEIAGYREVLALIHENHDYIPPAPNVIRQLHRDLYSYSTGAIGGDYKNADNVIAETDAQGHQKARFIPVPAFQTADAMDSLCQSFQNAWQENIIDKLLLTPMFILDFLCIHPFNDGNGRMSRLLTLLLLYRAGYIVGKYISLEMLIEKTKTTYYEALQASSFGWHENQNTYAPFVKYYLGIIIKAYDEFEDRIQYLVTKKISKPDRIKAIISQTLGKISKKDLMERCPDISQGTIERTLSSLVKEGYIIKVGSGPATAYIRKR</sequence>
<protein>
    <submittedName>
        <fullName evidence="4">Fic family protein</fullName>
    </submittedName>
</protein>
<evidence type="ECO:0000256" key="2">
    <source>
        <dbReference type="PIRSR" id="PIRSR640198-2"/>
    </source>
</evidence>
<dbReference type="GO" id="GO:0005524">
    <property type="term" value="F:ATP binding"/>
    <property type="evidence" value="ECO:0007669"/>
    <property type="project" value="UniProtKB-KW"/>
</dbReference>
<proteinExistence type="predicted"/>
<dbReference type="Gene3D" id="1.10.10.10">
    <property type="entry name" value="Winged helix-like DNA-binding domain superfamily/Winged helix DNA-binding domain"/>
    <property type="match status" value="1"/>
</dbReference>
<dbReference type="OrthoDB" id="9813719at2"/>
<dbReference type="EMBL" id="QRHE01000003">
    <property type="protein sequence ID" value="RHF52303.1"/>
    <property type="molecule type" value="Genomic_DNA"/>
</dbReference>
<dbReference type="PROSITE" id="PS51459">
    <property type="entry name" value="FIDO"/>
    <property type="match status" value="1"/>
</dbReference>
<name>A0A414NXT1_9FIRM</name>
<evidence type="ECO:0000313" key="5">
    <source>
        <dbReference type="Proteomes" id="UP000283442"/>
    </source>
</evidence>
<dbReference type="PANTHER" id="PTHR13504">
    <property type="entry name" value="FIDO DOMAIN-CONTAINING PROTEIN DDB_G0283145"/>
    <property type="match status" value="1"/>
</dbReference>